<organism evidence="3 4">
    <name type="scientific">Camelina sativa</name>
    <name type="common">False flax</name>
    <name type="synonym">Myagrum sativum</name>
    <dbReference type="NCBI Taxonomy" id="90675"/>
    <lineage>
        <taxon>Eukaryota</taxon>
        <taxon>Viridiplantae</taxon>
        <taxon>Streptophyta</taxon>
        <taxon>Embryophyta</taxon>
        <taxon>Tracheophyta</taxon>
        <taxon>Spermatophyta</taxon>
        <taxon>Magnoliopsida</taxon>
        <taxon>eudicotyledons</taxon>
        <taxon>Gunneridae</taxon>
        <taxon>Pentapetalae</taxon>
        <taxon>rosids</taxon>
        <taxon>malvids</taxon>
        <taxon>Brassicales</taxon>
        <taxon>Brassicaceae</taxon>
        <taxon>Camelineae</taxon>
        <taxon>Camelina</taxon>
    </lineage>
</organism>
<feature type="domain" description="DUF287" evidence="2">
    <location>
        <begin position="29"/>
        <end position="81"/>
    </location>
</feature>
<evidence type="ECO:0000256" key="1">
    <source>
        <dbReference type="SAM" id="MobiDB-lite"/>
    </source>
</evidence>
<sequence>MCKIKFKPSTMKGYPLSDVYDKLDTTKDIQSILTPTDDKEILLQRIMDDQCGLNDFDDVIADGWKNPLVHEGRTICFEELYNQDIASRANEANMVTETVNMAPRKVRQGKKDKGKGKVAPKNVSIDGLAELVYGLKTVVENGFQSIKEKHEEQDKRLKIMEASIQSFRLSAEENELRGKEVKTSHDGSGTARSDEDGGDKENENEKMEKDCVVYGGDKENEVGEKEEMEKDSVVDGGDKENEVGEKEEMEKEVAEDEEIQGGEKVMEIEKEVTQDDEMEMEIGKDDKMEMEIGKDDEMETEIVEDDEASNKEMLKMKSGKEEEKPSKGGGKKTKKNAKKVVYQSPIGTRGKEKENEEMEKDSVVDGGDKENDEASNKEMLKRKSGKEEE</sequence>
<dbReference type="Proteomes" id="UP000694864">
    <property type="component" value="Chromosome 10"/>
</dbReference>
<feature type="compositionally biased region" description="Basic and acidic residues" evidence="1">
    <location>
        <begin position="264"/>
        <end position="273"/>
    </location>
</feature>
<evidence type="ECO:0000313" key="3">
    <source>
        <dbReference type="Proteomes" id="UP000694864"/>
    </source>
</evidence>
<feature type="compositionally biased region" description="Acidic residues" evidence="1">
    <location>
        <begin position="296"/>
        <end position="307"/>
    </location>
</feature>
<name>A0ABM0U3Y6_CAMSA</name>
<evidence type="ECO:0000313" key="4">
    <source>
        <dbReference type="RefSeq" id="XP_010435444.1"/>
    </source>
</evidence>
<feature type="compositionally biased region" description="Basic and acidic residues" evidence="1">
    <location>
        <begin position="192"/>
        <end position="252"/>
    </location>
</feature>
<gene>
    <name evidence="4" type="primary">LOC104719265</name>
</gene>
<feature type="compositionally biased region" description="Basic residues" evidence="1">
    <location>
        <begin position="329"/>
        <end position="338"/>
    </location>
</feature>
<reference evidence="3" key="1">
    <citation type="journal article" date="2014" name="Nat. Commun.">
        <title>The emerging biofuel crop Camelina sativa retains a highly undifferentiated hexaploid genome structure.</title>
        <authorList>
            <person name="Kagale S."/>
            <person name="Koh C."/>
            <person name="Nixon J."/>
            <person name="Bollina V."/>
            <person name="Clarke W.E."/>
            <person name="Tuteja R."/>
            <person name="Spillane C."/>
            <person name="Robinson S.J."/>
            <person name="Links M.G."/>
            <person name="Clarke C."/>
            <person name="Higgins E.E."/>
            <person name="Huebert T."/>
            <person name="Sharpe A.G."/>
            <person name="Parkin I.A."/>
        </authorList>
    </citation>
    <scope>NUCLEOTIDE SEQUENCE [LARGE SCALE GENOMIC DNA]</scope>
    <source>
        <strain evidence="3">cv. DH55</strain>
    </source>
</reference>
<accession>A0ABM0U3Y6</accession>
<feature type="compositionally biased region" description="Basic and acidic residues" evidence="1">
    <location>
        <begin position="170"/>
        <end position="185"/>
    </location>
</feature>
<dbReference type="Pfam" id="PF03384">
    <property type="entry name" value="DUF287"/>
    <property type="match status" value="1"/>
</dbReference>
<protein>
    <submittedName>
        <fullName evidence="4">Uncharacterized protein At3g43530-like</fullName>
    </submittedName>
</protein>
<feature type="compositionally biased region" description="Basic and acidic residues" evidence="1">
    <location>
        <begin position="308"/>
        <end position="326"/>
    </location>
</feature>
<dbReference type="GeneID" id="104719265"/>
<proteinExistence type="predicted"/>
<keyword evidence="3" id="KW-1185">Reference proteome</keyword>
<dbReference type="RefSeq" id="XP_010435444.1">
    <property type="nucleotide sequence ID" value="XM_010437142.2"/>
</dbReference>
<feature type="region of interest" description="Disordered" evidence="1">
    <location>
        <begin position="170"/>
        <end position="389"/>
    </location>
</feature>
<dbReference type="InterPro" id="IPR005048">
    <property type="entry name" value="DUF287"/>
</dbReference>
<feature type="compositionally biased region" description="Basic and acidic residues" evidence="1">
    <location>
        <begin position="281"/>
        <end position="295"/>
    </location>
</feature>
<evidence type="ECO:0000259" key="2">
    <source>
        <dbReference type="Pfam" id="PF03384"/>
    </source>
</evidence>
<feature type="compositionally biased region" description="Basic and acidic residues" evidence="1">
    <location>
        <begin position="349"/>
        <end position="381"/>
    </location>
</feature>
<reference evidence="4" key="2">
    <citation type="submission" date="2025-08" db="UniProtKB">
        <authorList>
            <consortium name="RefSeq"/>
        </authorList>
    </citation>
    <scope>IDENTIFICATION</scope>
    <source>
        <tissue evidence="4">Leaf</tissue>
    </source>
</reference>